<dbReference type="OrthoDB" id="4138941at2759"/>
<accession>A0A5N6U8B0</accession>
<dbReference type="SUPFAM" id="SSF56112">
    <property type="entry name" value="Protein kinase-like (PK-like)"/>
    <property type="match status" value="1"/>
</dbReference>
<organism evidence="1 2">
    <name type="scientific">Aspergillus avenaceus</name>
    <dbReference type="NCBI Taxonomy" id="36643"/>
    <lineage>
        <taxon>Eukaryota</taxon>
        <taxon>Fungi</taxon>
        <taxon>Dikarya</taxon>
        <taxon>Ascomycota</taxon>
        <taxon>Pezizomycotina</taxon>
        <taxon>Eurotiomycetes</taxon>
        <taxon>Eurotiomycetidae</taxon>
        <taxon>Eurotiales</taxon>
        <taxon>Aspergillaceae</taxon>
        <taxon>Aspergillus</taxon>
        <taxon>Aspergillus subgen. Circumdati</taxon>
    </lineage>
</organism>
<evidence type="ECO:0000313" key="2">
    <source>
        <dbReference type="Proteomes" id="UP000325780"/>
    </source>
</evidence>
<proteinExistence type="predicted"/>
<protein>
    <recommendedName>
        <fullName evidence="3">Protein kinase domain-containing protein</fullName>
    </recommendedName>
</protein>
<keyword evidence="2" id="KW-1185">Reference proteome</keyword>
<dbReference type="Proteomes" id="UP000325780">
    <property type="component" value="Unassembled WGS sequence"/>
</dbReference>
<dbReference type="InterPro" id="IPR011009">
    <property type="entry name" value="Kinase-like_dom_sf"/>
</dbReference>
<reference evidence="1 2" key="1">
    <citation type="submission" date="2019-04" db="EMBL/GenBank/DDBJ databases">
        <title>Friends and foes A comparative genomics study of 23 Aspergillus species from section Flavi.</title>
        <authorList>
            <consortium name="DOE Joint Genome Institute"/>
            <person name="Kjaerbolling I."/>
            <person name="Vesth T."/>
            <person name="Frisvad J.C."/>
            <person name="Nybo J.L."/>
            <person name="Theobald S."/>
            <person name="Kildgaard S."/>
            <person name="Isbrandt T."/>
            <person name="Kuo A."/>
            <person name="Sato A."/>
            <person name="Lyhne E.K."/>
            <person name="Kogle M.E."/>
            <person name="Wiebenga A."/>
            <person name="Kun R.S."/>
            <person name="Lubbers R.J."/>
            <person name="Makela M.R."/>
            <person name="Barry K."/>
            <person name="Chovatia M."/>
            <person name="Clum A."/>
            <person name="Daum C."/>
            <person name="Haridas S."/>
            <person name="He G."/>
            <person name="LaButti K."/>
            <person name="Lipzen A."/>
            <person name="Mondo S."/>
            <person name="Riley R."/>
            <person name="Salamov A."/>
            <person name="Simmons B.A."/>
            <person name="Magnuson J.K."/>
            <person name="Henrissat B."/>
            <person name="Mortensen U.H."/>
            <person name="Larsen T.O."/>
            <person name="Devries R.P."/>
            <person name="Grigoriev I.V."/>
            <person name="Machida M."/>
            <person name="Baker S.E."/>
            <person name="Andersen M.R."/>
        </authorList>
    </citation>
    <scope>NUCLEOTIDE SEQUENCE [LARGE SCALE GENOMIC DNA]</scope>
    <source>
        <strain evidence="1 2">IBT 18842</strain>
    </source>
</reference>
<dbReference type="EMBL" id="ML742028">
    <property type="protein sequence ID" value="KAE8154649.1"/>
    <property type="molecule type" value="Genomic_DNA"/>
</dbReference>
<evidence type="ECO:0000313" key="1">
    <source>
        <dbReference type="EMBL" id="KAE8154649.1"/>
    </source>
</evidence>
<dbReference type="AlphaFoldDB" id="A0A5N6U8B0"/>
<gene>
    <name evidence="1" type="ORF">BDV25DRAFT_171823</name>
</gene>
<sequence>MIQKHKRTKSFFQGCEPHITHMRNEPVLKVEDFRSFHSEAWKLGRRMRDDMPGLHSIMVLRLQVRGGAKLVAKTFFGREYFESKKQLDPFLDEARAYEHITRHCAPSKLSYFPRYMGTILNLTRREYPTSYPLRPQAIVLERVHPNIQSRRILGERQRPKHALFDDFGTKISEMPLSPFEQDWYISLTIDRLQSVAALHDMGIIHRDISDEHFRLPHDFHDTVLYDFSHSYIINIPWPYIRRPVPFAELIQKEQHDVLGSVFSRAQTADFRTYMATSLDLDPAMIMNACSQDLEDTEKLELIALQTRHRPDAFTHPSLASIFPFLESIRPNHTPTWHIARARLLQVYDSVWFVHVPNSEQVHLVSFSGAQNPELDVDNTAQEVSFLLLLVPRSWDMQSHKRRLCTCAQLVANKECGSIILKEEFDELDG</sequence>
<name>A0A5N6U8B0_ASPAV</name>
<evidence type="ECO:0008006" key="3">
    <source>
        <dbReference type="Google" id="ProtNLM"/>
    </source>
</evidence>